<dbReference type="SUPFAM" id="SSF48403">
    <property type="entry name" value="Ankyrin repeat"/>
    <property type="match status" value="1"/>
</dbReference>
<dbReference type="EMBL" id="MU856476">
    <property type="protein sequence ID" value="KAK3896641.1"/>
    <property type="molecule type" value="Genomic_DNA"/>
</dbReference>
<dbReference type="Gene3D" id="1.25.40.20">
    <property type="entry name" value="Ankyrin repeat-containing domain"/>
    <property type="match status" value="1"/>
</dbReference>
<evidence type="ECO:0000313" key="4">
    <source>
        <dbReference type="Proteomes" id="UP001303889"/>
    </source>
</evidence>
<evidence type="ECO:0000256" key="1">
    <source>
        <dbReference type="ARBA" id="ARBA00022737"/>
    </source>
</evidence>
<keyword evidence="4" id="KW-1185">Reference proteome</keyword>
<dbReference type="InterPro" id="IPR036770">
    <property type="entry name" value="Ankyrin_rpt-contain_sf"/>
</dbReference>
<proteinExistence type="predicted"/>
<evidence type="ECO:0008006" key="5">
    <source>
        <dbReference type="Google" id="ProtNLM"/>
    </source>
</evidence>
<dbReference type="AlphaFoldDB" id="A0AAN6M8P3"/>
<dbReference type="InterPro" id="IPR050745">
    <property type="entry name" value="Multifunctional_regulatory"/>
</dbReference>
<reference evidence="3" key="1">
    <citation type="journal article" date="2023" name="Mol. Phylogenet. Evol.">
        <title>Genome-scale phylogeny and comparative genomics of the fungal order Sordariales.</title>
        <authorList>
            <person name="Hensen N."/>
            <person name="Bonometti L."/>
            <person name="Westerberg I."/>
            <person name="Brannstrom I.O."/>
            <person name="Guillou S."/>
            <person name="Cros-Aarteil S."/>
            <person name="Calhoun S."/>
            <person name="Haridas S."/>
            <person name="Kuo A."/>
            <person name="Mondo S."/>
            <person name="Pangilinan J."/>
            <person name="Riley R."/>
            <person name="LaButti K."/>
            <person name="Andreopoulos B."/>
            <person name="Lipzen A."/>
            <person name="Chen C."/>
            <person name="Yan M."/>
            <person name="Daum C."/>
            <person name="Ng V."/>
            <person name="Clum A."/>
            <person name="Steindorff A."/>
            <person name="Ohm R.A."/>
            <person name="Martin F."/>
            <person name="Silar P."/>
            <person name="Natvig D.O."/>
            <person name="Lalanne C."/>
            <person name="Gautier V."/>
            <person name="Ament-Velasquez S.L."/>
            <person name="Kruys A."/>
            <person name="Hutchinson M.I."/>
            <person name="Powell A.J."/>
            <person name="Barry K."/>
            <person name="Miller A.N."/>
            <person name="Grigoriev I.V."/>
            <person name="Debuchy R."/>
            <person name="Gladieux P."/>
            <person name="Hiltunen Thoren M."/>
            <person name="Johannesson H."/>
        </authorList>
    </citation>
    <scope>NUCLEOTIDE SEQUENCE</scope>
    <source>
        <strain evidence="3">CBS 103.79</strain>
    </source>
</reference>
<keyword evidence="2" id="KW-0040">ANK repeat</keyword>
<comment type="caution">
    <text evidence="3">The sequence shown here is derived from an EMBL/GenBank/DDBJ whole genome shotgun (WGS) entry which is preliminary data.</text>
</comment>
<reference evidence="3" key="2">
    <citation type="submission" date="2023-05" db="EMBL/GenBank/DDBJ databases">
        <authorList>
            <consortium name="Lawrence Berkeley National Laboratory"/>
            <person name="Steindorff A."/>
            <person name="Hensen N."/>
            <person name="Bonometti L."/>
            <person name="Westerberg I."/>
            <person name="Brannstrom I.O."/>
            <person name="Guillou S."/>
            <person name="Cros-Aarteil S."/>
            <person name="Calhoun S."/>
            <person name="Haridas S."/>
            <person name="Kuo A."/>
            <person name="Mondo S."/>
            <person name="Pangilinan J."/>
            <person name="Riley R."/>
            <person name="Labutti K."/>
            <person name="Andreopoulos B."/>
            <person name="Lipzen A."/>
            <person name="Chen C."/>
            <person name="Yanf M."/>
            <person name="Daum C."/>
            <person name="Ng V."/>
            <person name="Clum A."/>
            <person name="Ohm R."/>
            <person name="Martin F."/>
            <person name="Silar P."/>
            <person name="Natvig D."/>
            <person name="Lalanne C."/>
            <person name="Gautier V."/>
            <person name="Ament-Velasquez S.L."/>
            <person name="Kruys A."/>
            <person name="Hutchinson M.I."/>
            <person name="Powell A.J."/>
            <person name="Barry K."/>
            <person name="Miller A.N."/>
            <person name="Grigoriev I.V."/>
            <person name="Debuchy R."/>
            <person name="Gladieux P."/>
            <person name="Thoren M.H."/>
            <person name="Johannesson H."/>
        </authorList>
    </citation>
    <scope>NUCLEOTIDE SEQUENCE</scope>
    <source>
        <strain evidence="3">CBS 103.79</strain>
    </source>
</reference>
<dbReference type="PANTHER" id="PTHR24189:SF50">
    <property type="entry name" value="ANKYRIN REPEAT AND SOCS BOX PROTEIN 2"/>
    <property type="match status" value="1"/>
</dbReference>
<dbReference type="Proteomes" id="UP001303889">
    <property type="component" value="Unassembled WGS sequence"/>
</dbReference>
<gene>
    <name evidence="3" type="ORF">C8A05DRAFT_20428</name>
</gene>
<dbReference type="PANTHER" id="PTHR24189">
    <property type="entry name" value="MYOTROPHIN"/>
    <property type="match status" value="1"/>
</dbReference>
<evidence type="ECO:0000256" key="2">
    <source>
        <dbReference type="ARBA" id="ARBA00023043"/>
    </source>
</evidence>
<sequence>MASSGVASTTAPAQALEQPGLRDRGMKWACRSGSAVAIRVAVRLGASVSAVPVGSVAAALAASRPVGLVGAAGASLGAMGDAVIVKALTLQLAAKARHVDTFALLVSLGARLDEPGTSFASIRALVRLVTQGRDAPGLLRLFFPAGANAPRLASQLGQDMLDEMLLALLEGYCSPGTRPPSSDVSTPGEYLGFARALLDAGANPDRFRSFRGRSTSMLSAAVKTLSPELVRLLLDRGASPDGTRGLQPPPLADTPFQIPLCAIAGILLDHGADINISVPYFQRHGWNISFTTPLLVFLDTVNGWDDDDNGGRHALDALRFLLDRGSNPDGPPMHPGFESWSEPMNPSVVYSALLRSGRFSFGTARVDPVRDLLDKWGVGKVASPVFMSALELLVAHPDRRGGVVVVAEDLAKHEYSVPPSSPSGSPTGTSTPNRDAVVDAWSRLISLIIRHLTPHELGEFLYAYTVRTATCPATSPRSRFVCPYHYEQHEISDISKATVGVLLAAGADINHRLSKYDSWRYHDDPNREYTNQDGPEYGLTALHAICFWLAGRACEEEDLGAWRPRCGGFRHTPTRAAFLRFLVQTCGADTGAKYLGRTPAEVLVQFRRPELDAVEIERRRPGLLAFGAEPDVVEEGRKAVLEVLGSVSGTA</sequence>
<name>A0AAN6M8P3_9PEZI</name>
<organism evidence="3 4">
    <name type="scientific">Staphylotrichum tortipilum</name>
    <dbReference type="NCBI Taxonomy" id="2831512"/>
    <lineage>
        <taxon>Eukaryota</taxon>
        <taxon>Fungi</taxon>
        <taxon>Dikarya</taxon>
        <taxon>Ascomycota</taxon>
        <taxon>Pezizomycotina</taxon>
        <taxon>Sordariomycetes</taxon>
        <taxon>Sordariomycetidae</taxon>
        <taxon>Sordariales</taxon>
        <taxon>Chaetomiaceae</taxon>
        <taxon>Staphylotrichum</taxon>
    </lineage>
</organism>
<keyword evidence="1" id="KW-0677">Repeat</keyword>
<protein>
    <recommendedName>
        <fullName evidence="5">Ankyrin repeat protein</fullName>
    </recommendedName>
</protein>
<evidence type="ECO:0000313" key="3">
    <source>
        <dbReference type="EMBL" id="KAK3896641.1"/>
    </source>
</evidence>
<accession>A0AAN6M8P3</accession>